<name>A0A3D9UP02_9MICO</name>
<accession>A0A3D9UP02</accession>
<sequence length="124" mass="13377">MRRLDWDTAIEAGGWDARYAIVLAVATNGNAGAAIVDTNGDGADIDFDWYERVDGTWHPMSSFNISESGSAQHAGHTAMWGRGIAGESFKAEHEGKRDATTASDTGWWLAISESTCEPNASDQR</sequence>
<comment type="caution">
    <text evidence="1">The sequence shown here is derived from an EMBL/GenBank/DDBJ whole genome shotgun (WGS) entry which is preliminary data.</text>
</comment>
<dbReference type="OrthoDB" id="5195133at2"/>
<organism evidence="1 2">
    <name type="scientific">Calidifontibacter indicus</name>
    <dbReference type="NCBI Taxonomy" id="419650"/>
    <lineage>
        <taxon>Bacteria</taxon>
        <taxon>Bacillati</taxon>
        <taxon>Actinomycetota</taxon>
        <taxon>Actinomycetes</taxon>
        <taxon>Micrococcales</taxon>
        <taxon>Dermacoccaceae</taxon>
        <taxon>Calidifontibacter</taxon>
    </lineage>
</organism>
<dbReference type="AlphaFoldDB" id="A0A3D9UP02"/>
<evidence type="ECO:0000313" key="1">
    <source>
        <dbReference type="EMBL" id="REF31188.1"/>
    </source>
</evidence>
<dbReference type="RefSeq" id="WP_115923072.1">
    <property type="nucleotide sequence ID" value="NZ_QTUA01000001.1"/>
</dbReference>
<keyword evidence="2" id="KW-1185">Reference proteome</keyword>
<protein>
    <submittedName>
        <fullName evidence="1">Uncharacterized protein</fullName>
    </submittedName>
</protein>
<reference evidence="1 2" key="1">
    <citation type="submission" date="2018-08" db="EMBL/GenBank/DDBJ databases">
        <title>Sequencing the genomes of 1000 actinobacteria strains.</title>
        <authorList>
            <person name="Klenk H.-P."/>
        </authorList>
    </citation>
    <scope>NUCLEOTIDE SEQUENCE [LARGE SCALE GENOMIC DNA]</scope>
    <source>
        <strain evidence="1 2">DSM 22967</strain>
    </source>
</reference>
<dbReference type="Proteomes" id="UP000256253">
    <property type="component" value="Unassembled WGS sequence"/>
</dbReference>
<dbReference type="EMBL" id="QTUA01000001">
    <property type="protein sequence ID" value="REF31188.1"/>
    <property type="molecule type" value="Genomic_DNA"/>
</dbReference>
<evidence type="ECO:0000313" key="2">
    <source>
        <dbReference type="Proteomes" id="UP000256253"/>
    </source>
</evidence>
<proteinExistence type="predicted"/>
<gene>
    <name evidence="1" type="ORF">DFJ65_2234</name>
</gene>